<organism evidence="2">
    <name type="scientific">Symploca sp. SIO1C4</name>
    <dbReference type="NCBI Taxonomy" id="2607765"/>
    <lineage>
        <taxon>Bacteria</taxon>
        <taxon>Bacillati</taxon>
        <taxon>Cyanobacteriota</taxon>
        <taxon>Cyanophyceae</taxon>
        <taxon>Coleofasciculales</taxon>
        <taxon>Coleofasciculaceae</taxon>
        <taxon>Symploca</taxon>
    </lineage>
</organism>
<dbReference type="EMBL" id="JAAHFQ010000042">
    <property type="protein sequence ID" value="NER26682.1"/>
    <property type="molecule type" value="Genomic_DNA"/>
</dbReference>
<dbReference type="Pfam" id="PF26619">
    <property type="entry name" value="CcmS"/>
    <property type="match status" value="1"/>
</dbReference>
<feature type="domain" description="Chaperone protein CcmS" evidence="1">
    <location>
        <begin position="3"/>
        <end position="140"/>
    </location>
</feature>
<evidence type="ECO:0000313" key="2">
    <source>
        <dbReference type="EMBL" id="NER26682.1"/>
    </source>
</evidence>
<dbReference type="AlphaFoldDB" id="A0A6B3N7T3"/>
<reference evidence="2" key="1">
    <citation type="submission" date="2019-11" db="EMBL/GenBank/DDBJ databases">
        <title>Genomic insights into an expanded diversity of filamentous marine cyanobacteria reveals the extraordinary biosynthetic potential of Moorea and Okeania.</title>
        <authorList>
            <person name="Ferreira Leao T."/>
            <person name="Wang M."/>
            <person name="Moss N."/>
            <person name="Da Silva R."/>
            <person name="Sanders J."/>
            <person name="Nurk S."/>
            <person name="Gurevich A."/>
            <person name="Humphrey G."/>
            <person name="Reher R."/>
            <person name="Zhu Q."/>
            <person name="Belda-Ferre P."/>
            <person name="Glukhov E."/>
            <person name="Rex R."/>
            <person name="Dorrestein P.C."/>
            <person name="Knight R."/>
            <person name="Pevzner P."/>
            <person name="Gerwick W.H."/>
            <person name="Gerwick L."/>
        </authorList>
    </citation>
    <scope>NUCLEOTIDE SEQUENCE</scope>
    <source>
        <strain evidence="2">SIO1C4</strain>
    </source>
</reference>
<comment type="caution">
    <text evidence="2">The sequence shown here is derived from an EMBL/GenBank/DDBJ whole genome shotgun (WGS) entry which is preliminary data.</text>
</comment>
<gene>
    <name evidence="2" type="ORF">F6J89_03385</name>
</gene>
<proteinExistence type="predicted"/>
<evidence type="ECO:0000259" key="1">
    <source>
        <dbReference type="Pfam" id="PF26619"/>
    </source>
</evidence>
<accession>A0A6B3N7T3</accession>
<dbReference type="InterPro" id="IPR058587">
    <property type="entry name" value="CcmS"/>
</dbReference>
<name>A0A6B3N7T3_9CYAN</name>
<protein>
    <recommendedName>
        <fullName evidence="1">Chaperone protein CcmS domain-containing protein</fullName>
    </recommendedName>
</protein>
<sequence>MKLGSTPQQLSEDNWRLRLDKFVKAHHQELAALAWGLFLEKGESDDTLGIDLKPKPHFIYCPREAIEKLNNKVDNQLQEILGFVDAHKPEQEVLLIGVSSGHLKLVQFKSEPAPPDCYQQVGKSVDNLLESLEQLLSEEIGDLC</sequence>